<dbReference type="GO" id="GO:0030488">
    <property type="term" value="P:tRNA methylation"/>
    <property type="evidence" value="ECO:0007669"/>
    <property type="project" value="TreeGrafter"/>
</dbReference>
<dbReference type="Pfam" id="PF25151">
    <property type="entry name" value="TPR_Trm732_C"/>
    <property type="match status" value="1"/>
</dbReference>
<keyword evidence="2" id="KW-0819">tRNA processing</keyword>
<dbReference type="InterPro" id="IPR056842">
    <property type="entry name" value="THADA-like_TPR_C"/>
</dbReference>
<feature type="domain" description="DUF2428" evidence="3">
    <location>
        <begin position="649"/>
        <end position="897"/>
    </location>
</feature>
<dbReference type="InterPro" id="IPR016024">
    <property type="entry name" value="ARM-type_fold"/>
</dbReference>
<evidence type="ECO:0000256" key="2">
    <source>
        <dbReference type="ARBA" id="ARBA00022694"/>
    </source>
</evidence>
<dbReference type="GeneID" id="90075791"/>
<dbReference type="PANTHER" id="PTHR14387">
    <property type="entry name" value="THADA/DEATH RECEPTOR INTERACTING PROTEIN"/>
    <property type="match status" value="1"/>
</dbReference>
<evidence type="ECO:0000313" key="7">
    <source>
        <dbReference type="Proteomes" id="UP001360560"/>
    </source>
</evidence>
<keyword evidence="7" id="KW-1185">Reference proteome</keyword>
<proteinExistence type="inferred from homology"/>
<dbReference type="EMBL" id="BTFZ01000012">
    <property type="protein sequence ID" value="GMM37816.1"/>
    <property type="molecule type" value="Genomic_DNA"/>
</dbReference>
<evidence type="ECO:0000259" key="5">
    <source>
        <dbReference type="Pfam" id="PF25151"/>
    </source>
</evidence>
<comment type="caution">
    <text evidence="6">The sequence shown here is derived from an EMBL/GenBank/DDBJ whole genome shotgun (WGS) entry which is preliminary data.</text>
</comment>
<dbReference type="InterPro" id="IPR056843">
    <property type="entry name" value="THADA-like_TPR"/>
</dbReference>
<dbReference type="Pfam" id="PF25150">
    <property type="entry name" value="TPR_Trm732"/>
    <property type="match status" value="1"/>
</dbReference>
<name>A0AAV5QTC7_9ASCO</name>
<reference evidence="6 7" key="1">
    <citation type="journal article" date="2023" name="Elife">
        <title>Identification of key yeast species and microbe-microbe interactions impacting larval growth of Drosophila in the wild.</title>
        <authorList>
            <person name="Mure A."/>
            <person name="Sugiura Y."/>
            <person name="Maeda R."/>
            <person name="Honda K."/>
            <person name="Sakurai N."/>
            <person name="Takahashi Y."/>
            <person name="Watada M."/>
            <person name="Katoh T."/>
            <person name="Gotoh A."/>
            <person name="Gotoh Y."/>
            <person name="Taniguchi I."/>
            <person name="Nakamura K."/>
            <person name="Hayashi T."/>
            <person name="Katayama T."/>
            <person name="Uemura T."/>
            <person name="Hattori Y."/>
        </authorList>
    </citation>
    <scope>NUCLEOTIDE SEQUENCE [LARGE SCALE GENOMIC DNA]</scope>
    <source>
        <strain evidence="6 7">SC-9</strain>
    </source>
</reference>
<evidence type="ECO:0000259" key="4">
    <source>
        <dbReference type="Pfam" id="PF25150"/>
    </source>
</evidence>
<evidence type="ECO:0000256" key="1">
    <source>
        <dbReference type="ARBA" id="ARBA00010409"/>
    </source>
</evidence>
<comment type="similarity">
    <text evidence="1">Belongs to the THADA family.</text>
</comment>
<evidence type="ECO:0000313" key="6">
    <source>
        <dbReference type="EMBL" id="GMM37816.1"/>
    </source>
</evidence>
<dbReference type="RefSeq" id="XP_064854812.1">
    <property type="nucleotide sequence ID" value="XM_064998740.1"/>
</dbReference>
<dbReference type="InterPro" id="IPR019442">
    <property type="entry name" value="THADA/TRM732_DUF2428"/>
</dbReference>
<gene>
    <name evidence="6" type="ORF">DASC09_051410</name>
</gene>
<accession>A0AAV5QTC7</accession>
<dbReference type="GO" id="GO:0005829">
    <property type="term" value="C:cytosol"/>
    <property type="evidence" value="ECO:0007669"/>
    <property type="project" value="TreeGrafter"/>
</dbReference>
<dbReference type="Proteomes" id="UP001360560">
    <property type="component" value="Unassembled WGS sequence"/>
</dbReference>
<dbReference type="PANTHER" id="PTHR14387:SF0">
    <property type="entry name" value="DUF2428 DOMAIN-CONTAINING PROTEIN"/>
    <property type="match status" value="1"/>
</dbReference>
<sequence>MVEIPVKFISSDCILSEEEILRLKKTLIKNKPADLIGSVDETGTTCIECIFYPIFNTLKSYKGLGDIRLYCADSLAIWLVRCMQIFNHPDADPKLIQRLSGFMTDENSNFVFDYIVDFWNESGSPLSNALRDLLTKMVSFLSLFHQDNEDHITANVFQKWSSKILKTIPHTKRVFYFVIQTLARNIDCRKILKESPNFIEDSLAQMFSNAFANSVAKCVAAVLDGIYQSMKNSEEQDFELKWTLVWKDPVIKSLTTFNLCRNVQIYLLPLLLKVPQQPRPVYKYFINQILDTSDPNLSLSGKEQTFRLSLYLGCLKIGKDLQIDEEPFAGDDPIINLELLKQLLSHESKTIRITSYSILVSSTKRARPVSSYIYGIVEDILEVYFVDDDPDSRSDFHSLTRNFILRVRDSTYALQKKLNTLNSKGLDMNNDEMIKQIEEAKEFLERLLNKIKTQITPGMTYQRLHLAFSLLISMITSGVDENVPKKYLDRKHLAYPFQIQIYTGDIVRLLIDNISNNFDNIRECAINALLMAPVPLEGFSSKESINEIFLRSVHILKNIQGKMSDSGARLLQFVYNYNIAQKRYDENKAITDYLLNALEENIDAASNNLAESVSTHSVHGLYKGLSIIIENSNFDKMEKEEEKEWKQRVDRIIDLVNQNWDSTKDILSNDSPEGNIPDAFKEVETIKQISPFSQIISNYAWRAVKDSSFVLKQLLIRAPNFILSKESVLKISDLILTQLSSVNHKGAFYSIYPTFEECCHRCYRKDSGLEMMPVKWLNDNLSLIKIKSTYIIRRSAGLPFLISMILVADIRRLGKVRVGLKNTPLFKETFKRLIDIARTPINEEEYKLDENIELPQVHAFNCIKQLFIEANLSDPTSFYIDAGLELSFWAIQSGIWSIRNCAVMLFAALENKLFGSKKVGNTIVPYSGRLFFSKFKKLKGILTDNFRKFLAIESGSENTNSNSALESIFPILTILSRLEPTNNFSNDLEDFKPFLLESLGIKYFKIREMAARAIPSSIYEYEIFDEINMLLDRIDANPGSQNELHGNLLAINQLLIKSKRISVENEKIPEELVNRIIKSSPQILFNNKCYMNGKAYIDMLRLLLDINGGFTAPGFMNAIGNYFIELEYTFMESEKLDGMKELLAKDIALLILEFCDDAQIGEFIELGIISASYKVQLGTMRFIIHRPEMLKKLSNECISNIINTLWEIIDDESVWSYIKANALELLQLVSTNAGVTDLTKTNREKLSIFISFVVDDHSEDVKATALQAMGPFIGYSIINKEHDETIIGKWLHFIRLFANDDNILDLRYAACKSLLSMLNVVIDSRLNFIESPVVAKALFYLFLQISDDSEEIREDITKFFCSLYGVNSSVPVFMGFEFVSKFVPMFQGHAATVLLEYFMNYPSLNKVVEEYLQSGEVLFDAEKDNLYVVEFIRYSQIINMLTQSRDFLSIERKNDIKARVVSEWQYMVSFVKSQGADGILGWTTSETTFGAIKMQTSNLNMVYELGLNDEMTENLFSCFQKLCQTNNLQTLLVPRR</sequence>
<feature type="domain" description="tRNA (32-2'-O)-methyltransferase regulator THADA-like C-terminal TPR repeats region" evidence="5">
    <location>
        <begin position="899"/>
        <end position="1054"/>
    </location>
</feature>
<feature type="domain" description="tRNA (32-2'-O)-methyltransferase regulator THADA-like TPR repeats region" evidence="4">
    <location>
        <begin position="242"/>
        <end position="523"/>
    </location>
</feature>
<dbReference type="InterPro" id="IPR051954">
    <property type="entry name" value="tRNA_methyltransferase_THADA"/>
</dbReference>
<dbReference type="Pfam" id="PF10350">
    <property type="entry name" value="DUF2428"/>
    <property type="match status" value="1"/>
</dbReference>
<organism evidence="6 7">
    <name type="scientific">Saccharomycopsis crataegensis</name>
    <dbReference type="NCBI Taxonomy" id="43959"/>
    <lineage>
        <taxon>Eukaryota</taxon>
        <taxon>Fungi</taxon>
        <taxon>Dikarya</taxon>
        <taxon>Ascomycota</taxon>
        <taxon>Saccharomycotina</taxon>
        <taxon>Saccharomycetes</taxon>
        <taxon>Saccharomycopsidaceae</taxon>
        <taxon>Saccharomycopsis</taxon>
    </lineage>
</organism>
<protein>
    <submittedName>
        <fullName evidence="6">tRNA methylation protein</fullName>
    </submittedName>
</protein>
<dbReference type="SUPFAM" id="SSF48371">
    <property type="entry name" value="ARM repeat"/>
    <property type="match status" value="2"/>
</dbReference>
<evidence type="ECO:0000259" key="3">
    <source>
        <dbReference type="Pfam" id="PF10350"/>
    </source>
</evidence>